<dbReference type="PIRSF" id="PIRSF004555">
    <property type="entry name" value="UCP004555"/>
    <property type="match status" value="1"/>
</dbReference>
<dbReference type="HAMAP" id="MF_00274">
    <property type="entry name" value="DNA_YbaB_EbfC"/>
    <property type="match status" value="1"/>
</dbReference>
<dbReference type="InterPro" id="IPR036894">
    <property type="entry name" value="YbaB-like_sf"/>
</dbReference>
<keyword evidence="3" id="KW-0175">Coiled coil</keyword>
<comment type="similarity">
    <text evidence="2">Belongs to the YbaB/EbfC family.</text>
</comment>
<dbReference type="NCBIfam" id="TIGR00103">
    <property type="entry name" value="DNA_YbaB_EbfC"/>
    <property type="match status" value="1"/>
</dbReference>
<dbReference type="Pfam" id="PF02575">
    <property type="entry name" value="YbaB_DNA_bd"/>
    <property type="match status" value="1"/>
</dbReference>
<evidence type="ECO:0000313" key="4">
    <source>
        <dbReference type="EMBL" id="MFC0387299.1"/>
    </source>
</evidence>
<dbReference type="Gene3D" id="3.30.1310.10">
    <property type="entry name" value="Nucleoid-associated protein YbaB-like domain"/>
    <property type="match status" value="1"/>
</dbReference>
<dbReference type="Proteomes" id="UP001589789">
    <property type="component" value="Unassembled WGS sequence"/>
</dbReference>
<keyword evidence="5" id="KW-1185">Reference proteome</keyword>
<accession>A0ABV6IVL2</accession>
<evidence type="ECO:0000256" key="1">
    <source>
        <dbReference type="ARBA" id="ARBA00023125"/>
    </source>
</evidence>
<reference evidence="4 5" key="1">
    <citation type="submission" date="2024-09" db="EMBL/GenBank/DDBJ databases">
        <authorList>
            <person name="Sun Q."/>
            <person name="Mori K."/>
        </authorList>
    </citation>
    <scope>NUCLEOTIDE SEQUENCE [LARGE SCALE GENOMIC DNA]</scope>
    <source>
        <strain evidence="4 5">CCM 7468</strain>
    </source>
</reference>
<feature type="coiled-coil region" evidence="3">
    <location>
        <begin position="4"/>
        <end position="31"/>
    </location>
</feature>
<dbReference type="RefSeq" id="WP_377052609.1">
    <property type="nucleotide sequence ID" value="NZ_JBHLVZ010000060.1"/>
</dbReference>
<organism evidence="4 5">
    <name type="scientific">Muricoccus vinaceus</name>
    <dbReference type="NCBI Taxonomy" id="424704"/>
    <lineage>
        <taxon>Bacteria</taxon>
        <taxon>Pseudomonadati</taxon>
        <taxon>Pseudomonadota</taxon>
        <taxon>Alphaproteobacteria</taxon>
        <taxon>Acetobacterales</taxon>
        <taxon>Roseomonadaceae</taxon>
        <taxon>Muricoccus</taxon>
    </lineage>
</organism>
<dbReference type="PANTHER" id="PTHR33449:SF1">
    <property type="entry name" value="NUCLEOID-ASSOCIATED PROTEIN YBAB"/>
    <property type="match status" value="1"/>
</dbReference>
<comment type="subunit">
    <text evidence="2">Homodimer.</text>
</comment>
<gene>
    <name evidence="4" type="ORF">ACFFIC_17365</name>
</gene>
<dbReference type="PANTHER" id="PTHR33449">
    <property type="entry name" value="NUCLEOID-ASSOCIATED PROTEIN YBAB"/>
    <property type="match status" value="1"/>
</dbReference>
<dbReference type="SUPFAM" id="SSF82607">
    <property type="entry name" value="YbaB-like"/>
    <property type="match status" value="1"/>
</dbReference>
<comment type="caution">
    <text evidence="4">The sequence shown here is derived from an EMBL/GenBank/DDBJ whole genome shotgun (WGS) entry which is preliminary data.</text>
</comment>
<name>A0ABV6IVL2_9PROT</name>
<evidence type="ECO:0000256" key="2">
    <source>
        <dbReference type="HAMAP-Rule" id="MF_00274"/>
    </source>
</evidence>
<keyword evidence="1 2" id="KW-0238">DNA-binding</keyword>
<protein>
    <recommendedName>
        <fullName evidence="2">Nucleoid-associated protein ACFFIC_17365</fullName>
    </recommendedName>
</protein>
<dbReference type="InterPro" id="IPR004401">
    <property type="entry name" value="YbaB/EbfC"/>
</dbReference>
<keyword evidence="2" id="KW-0963">Cytoplasm</keyword>
<comment type="subcellular location">
    <subcellularLocation>
        <location evidence="2">Cytoplasm</location>
        <location evidence="2">Nucleoid</location>
    </subcellularLocation>
</comment>
<evidence type="ECO:0000313" key="5">
    <source>
        <dbReference type="Proteomes" id="UP001589789"/>
    </source>
</evidence>
<evidence type="ECO:0000256" key="3">
    <source>
        <dbReference type="SAM" id="Coils"/>
    </source>
</evidence>
<sequence>MKNLGNMLKQAQQMQSKMAEMQATLEAATMEGQAGAGMVRVTLSGKGDLKGIAIDPSLLVAEEREVLEDLVIAAHADAKAKVEAMMAEEMSKATSSLNIPGMGGGLGGFKLPF</sequence>
<proteinExistence type="inferred from homology"/>
<dbReference type="EMBL" id="JBHLVZ010000060">
    <property type="protein sequence ID" value="MFC0387299.1"/>
    <property type="molecule type" value="Genomic_DNA"/>
</dbReference>
<comment type="function">
    <text evidence="2">Binds to DNA and alters its conformation. May be involved in regulation of gene expression, nucleoid organization and DNA protection.</text>
</comment>